<dbReference type="InterPro" id="IPR001279">
    <property type="entry name" value="Metallo-B-lactamas"/>
</dbReference>
<keyword evidence="3" id="KW-0378">Hydrolase</keyword>
<evidence type="ECO:0000256" key="5">
    <source>
        <dbReference type="SAM" id="MobiDB-lite"/>
    </source>
</evidence>
<comment type="cofactor">
    <cofactor evidence="1">
        <name>Zn(2+)</name>
        <dbReference type="ChEBI" id="CHEBI:29105"/>
    </cofactor>
</comment>
<dbReference type="SMART" id="SM00849">
    <property type="entry name" value="Lactamase_B"/>
    <property type="match status" value="1"/>
</dbReference>
<dbReference type="SUPFAM" id="SSF56281">
    <property type="entry name" value="Metallo-hydrolase/oxidoreductase"/>
    <property type="match status" value="1"/>
</dbReference>
<evidence type="ECO:0000259" key="6">
    <source>
        <dbReference type="SMART" id="SM00849"/>
    </source>
</evidence>
<proteinExistence type="predicted"/>
<dbReference type="CDD" id="cd06262">
    <property type="entry name" value="metallo-hydrolase-like_MBL-fold"/>
    <property type="match status" value="1"/>
</dbReference>
<gene>
    <name evidence="7" type="ORF">ABLG96_13620</name>
</gene>
<reference evidence="7" key="1">
    <citation type="submission" date="2024-05" db="EMBL/GenBank/DDBJ databases">
        <authorList>
            <person name="Cai S.Y."/>
            <person name="Jin L.M."/>
            <person name="Li H.R."/>
        </authorList>
    </citation>
    <scope>NUCLEOTIDE SEQUENCE</scope>
    <source>
        <strain evidence="7">A5-74</strain>
    </source>
</reference>
<feature type="domain" description="Metallo-beta-lactamase" evidence="6">
    <location>
        <begin position="12"/>
        <end position="205"/>
    </location>
</feature>
<dbReference type="PANTHER" id="PTHR46233">
    <property type="entry name" value="HYDROXYACYLGLUTATHIONE HYDROLASE GLOC"/>
    <property type="match status" value="1"/>
</dbReference>
<dbReference type="RefSeq" id="WP_353647914.1">
    <property type="nucleotide sequence ID" value="NZ_CP159218.1"/>
</dbReference>
<keyword evidence="4" id="KW-0862">Zinc</keyword>
<dbReference type="InterPro" id="IPR051453">
    <property type="entry name" value="MBL_Glyoxalase_II"/>
</dbReference>
<evidence type="ECO:0000256" key="1">
    <source>
        <dbReference type="ARBA" id="ARBA00001947"/>
    </source>
</evidence>
<dbReference type="GO" id="GO:0046872">
    <property type="term" value="F:metal ion binding"/>
    <property type="evidence" value="ECO:0007669"/>
    <property type="project" value="UniProtKB-KW"/>
</dbReference>
<sequence length="223" mass="23265">MLIAGFPAGAFQANCYVVATGPGEPCLVVDPGQDAAAPLTALLAEHRLTPSAVLLTHGHLDHIAAAAEVCRAAGIPALIAEADEHLLADPMSGLSDELRQALAGFPLDGLRPDQVELLQDRIELAGLWIDVDRTPGHTPGSVVFRLAAEQDAAEARPEILFTGDTLFAGSVGRTDLPGGSWDELQQSLRSRLLTRPDDAVVLPGHGPRSTIGAERAGNPFLAG</sequence>
<name>A0AAU8DK20_9ACTN</name>
<dbReference type="PANTHER" id="PTHR46233:SF3">
    <property type="entry name" value="HYDROXYACYLGLUTATHIONE HYDROLASE GLOC"/>
    <property type="match status" value="1"/>
</dbReference>
<dbReference type="AlphaFoldDB" id="A0AAU8DK20"/>
<evidence type="ECO:0000256" key="4">
    <source>
        <dbReference type="ARBA" id="ARBA00022833"/>
    </source>
</evidence>
<evidence type="ECO:0000313" key="7">
    <source>
        <dbReference type="EMBL" id="XCG62299.1"/>
    </source>
</evidence>
<dbReference type="Gene3D" id="3.60.15.10">
    <property type="entry name" value="Ribonuclease Z/Hydroxyacylglutathione hydrolase-like"/>
    <property type="match status" value="1"/>
</dbReference>
<accession>A0AAU8DK20</accession>
<dbReference type="Pfam" id="PF00753">
    <property type="entry name" value="Lactamase_B"/>
    <property type="match status" value="1"/>
</dbReference>
<keyword evidence="2" id="KW-0479">Metal-binding</keyword>
<evidence type="ECO:0000256" key="3">
    <source>
        <dbReference type="ARBA" id="ARBA00022801"/>
    </source>
</evidence>
<evidence type="ECO:0000256" key="2">
    <source>
        <dbReference type="ARBA" id="ARBA00022723"/>
    </source>
</evidence>
<feature type="region of interest" description="Disordered" evidence="5">
    <location>
        <begin position="204"/>
        <end position="223"/>
    </location>
</feature>
<dbReference type="InterPro" id="IPR036866">
    <property type="entry name" value="RibonucZ/Hydroxyglut_hydro"/>
</dbReference>
<organism evidence="7">
    <name type="scientific">Nakamurella sp. A5-74</name>
    <dbReference type="NCBI Taxonomy" id="3158264"/>
    <lineage>
        <taxon>Bacteria</taxon>
        <taxon>Bacillati</taxon>
        <taxon>Actinomycetota</taxon>
        <taxon>Actinomycetes</taxon>
        <taxon>Nakamurellales</taxon>
        <taxon>Nakamurellaceae</taxon>
        <taxon>Nakamurella</taxon>
    </lineage>
</organism>
<protein>
    <submittedName>
        <fullName evidence="7">MBL fold metallo-hydrolase</fullName>
    </submittedName>
</protein>
<dbReference type="GO" id="GO:0016787">
    <property type="term" value="F:hydrolase activity"/>
    <property type="evidence" value="ECO:0007669"/>
    <property type="project" value="UniProtKB-KW"/>
</dbReference>
<dbReference type="EMBL" id="CP159218">
    <property type="protein sequence ID" value="XCG62299.1"/>
    <property type="molecule type" value="Genomic_DNA"/>
</dbReference>